<dbReference type="InterPro" id="IPR011989">
    <property type="entry name" value="ARM-like"/>
</dbReference>
<accession>M1K5S4</accession>
<dbReference type="PANTHER" id="PTHR12537:SF13">
    <property type="entry name" value="PUMILIO HOMOLOGY DOMAIN FAMILY MEMBER 4"/>
    <property type="match status" value="1"/>
</dbReference>
<feature type="region of interest" description="Disordered" evidence="3">
    <location>
        <begin position="192"/>
        <end position="224"/>
    </location>
</feature>
<sequence length="444" mass="50849">MNLTIEEPSKVIKMRMNEAGSCKQPRDVRVIPRRKEMVRESGQRLEAPETKDSVGLCDDENCPDGAMFNTKEVSIDFFDLNSTAGKQKRESGGENNRTKGAMHLYGYKTMGAAFERSFIETALKHDVRVKDIRHGEDLIFIYFFTVEDSISFYRQFLPYVELHFSETSDFEQALLLSSSEWASIALLNMNPADSSRGRETCTSSSNEKAYLEADSSSEGRTHTSDLHRCTREGCMPCFQYEEPDSGVWNKELPQEAVFEKKIEHFLHLRNFFSKSEVKTMAQSLEMGNIEFIFKNTKELAVGSQSNKVMQEAIGMLSEVSIARVIQNLEYDIAPIAANKHGAYTIQMLISVSKTPLTQRLLSKYFKRFGKFLITHEIGNYTIQKILRFDPDLIFEFFVSKIEDVVRSELGIKVLKRCLEFFPDKKPILVQKAREYGKNLNVLLL</sequence>
<dbReference type="VEuPathDB" id="MicrosporidiaDB:AEWQ_070440"/>
<dbReference type="VEuPathDB" id="MicrosporidiaDB:AEWD_070440"/>
<organism evidence="4">
    <name type="scientific">Encephalitozoon cuniculi</name>
    <name type="common">Microsporidian parasite</name>
    <dbReference type="NCBI Taxonomy" id="6035"/>
    <lineage>
        <taxon>Eukaryota</taxon>
        <taxon>Fungi</taxon>
        <taxon>Fungi incertae sedis</taxon>
        <taxon>Microsporidia</taxon>
        <taxon>Unikaryonidae</taxon>
        <taxon>Encephalitozoon</taxon>
    </lineage>
</organism>
<evidence type="ECO:0000256" key="2">
    <source>
        <dbReference type="PROSITE-ProRule" id="PRU00317"/>
    </source>
</evidence>
<gene>
    <name evidence="4" type="ORF">ECU07_0480</name>
</gene>
<dbReference type="VEuPathDB" id="MicrosporidiaDB:ECU07_0480"/>
<dbReference type="InterPro" id="IPR001313">
    <property type="entry name" value="Pumilio_RNA-bd_rpt"/>
</dbReference>
<dbReference type="Gene3D" id="1.25.10.10">
    <property type="entry name" value="Leucine-rich Repeat Variant"/>
    <property type="match status" value="1"/>
</dbReference>
<dbReference type="GO" id="GO:0010608">
    <property type="term" value="P:post-transcriptional regulation of gene expression"/>
    <property type="evidence" value="ECO:0007669"/>
    <property type="project" value="TreeGrafter"/>
</dbReference>
<proteinExistence type="predicted"/>
<dbReference type="PANTHER" id="PTHR12537">
    <property type="entry name" value="RNA BINDING PROTEIN PUMILIO-RELATED"/>
    <property type="match status" value="1"/>
</dbReference>
<evidence type="ECO:0000256" key="1">
    <source>
        <dbReference type="ARBA" id="ARBA00022737"/>
    </source>
</evidence>
<evidence type="ECO:0000313" key="4">
    <source>
        <dbReference type="EMBL" id="AGE96358.1"/>
    </source>
</evidence>
<reference evidence="4" key="1">
    <citation type="journal article" date="2013" name="Eukaryot. Cell">
        <title>Extremely Reduced Levels of Heterozygosity in the Vertebrate Pathogen Encephalitozoon cuniculi.</title>
        <authorList>
            <person name="Selman M."/>
            <person name="Sak B."/>
            <person name="Kvac M."/>
            <person name="Farinelli L."/>
            <person name="Weiss L.M."/>
            <person name="Corradi N."/>
        </authorList>
    </citation>
    <scope>NUCLEOTIDE SEQUENCE</scope>
</reference>
<feature type="repeat" description="Pumilio" evidence="2">
    <location>
        <begin position="327"/>
        <end position="362"/>
    </location>
</feature>
<protein>
    <recommendedName>
        <fullName evidence="5">PUM-HD domain-containing protein</fullName>
    </recommendedName>
</protein>
<dbReference type="EMBL" id="KC513617">
    <property type="protein sequence ID" value="AGE96358.1"/>
    <property type="molecule type" value="Genomic_DNA"/>
</dbReference>
<keyword evidence="1" id="KW-0677">Repeat</keyword>
<dbReference type="VEuPathDB" id="MicrosporidiaDB:M970_070430"/>
<dbReference type="PROSITE" id="PS50302">
    <property type="entry name" value="PUM"/>
    <property type="match status" value="1"/>
</dbReference>
<dbReference type="InterPro" id="IPR016024">
    <property type="entry name" value="ARM-type_fold"/>
</dbReference>
<name>M1K5S4_ENCCN</name>
<evidence type="ECO:0000256" key="3">
    <source>
        <dbReference type="SAM" id="MobiDB-lite"/>
    </source>
</evidence>
<dbReference type="VEuPathDB" id="MicrosporidiaDB:AEWR_070430"/>
<dbReference type="GO" id="GO:0003729">
    <property type="term" value="F:mRNA binding"/>
    <property type="evidence" value="ECO:0007669"/>
    <property type="project" value="TreeGrafter"/>
</dbReference>
<dbReference type="SUPFAM" id="SSF48371">
    <property type="entry name" value="ARM repeat"/>
    <property type="match status" value="1"/>
</dbReference>
<dbReference type="GO" id="GO:0005737">
    <property type="term" value="C:cytoplasm"/>
    <property type="evidence" value="ECO:0007669"/>
    <property type="project" value="TreeGrafter"/>
</dbReference>
<dbReference type="AlphaFoldDB" id="M1K5S4"/>
<evidence type="ECO:0008006" key="5">
    <source>
        <dbReference type="Google" id="ProtNLM"/>
    </source>
</evidence>